<evidence type="ECO:0000256" key="19">
    <source>
        <dbReference type="ARBA" id="ARBA00064920"/>
    </source>
</evidence>
<keyword evidence="9" id="KW-0677">Repeat</keyword>
<dbReference type="GO" id="GO:0005783">
    <property type="term" value="C:endoplasmic reticulum"/>
    <property type="evidence" value="ECO:0007669"/>
    <property type="project" value="UniProtKB-ARBA"/>
</dbReference>
<evidence type="ECO:0000256" key="20">
    <source>
        <dbReference type="PROSITE-ProRule" id="PRU10141"/>
    </source>
</evidence>
<keyword evidence="5" id="KW-0723">Serine/threonine-protein kinase</keyword>
<dbReference type="GO" id="GO:0006950">
    <property type="term" value="P:response to stress"/>
    <property type="evidence" value="ECO:0007669"/>
    <property type="project" value="UniProtKB-ARBA"/>
</dbReference>
<dbReference type="EMBL" id="JAUUTY010000004">
    <property type="protein sequence ID" value="KAK1642186.1"/>
    <property type="molecule type" value="Genomic_DNA"/>
</dbReference>
<evidence type="ECO:0000256" key="12">
    <source>
        <dbReference type="ARBA" id="ARBA00022840"/>
    </source>
</evidence>
<evidence type="ECO:0000256" key="11">
    <source>
        <dbReference type="ARBA" id="ARBA00022777"/>
    </source>
</evidence>
<organism evidence="25 26">
    <name type="scientific">Lolium multiflorum</name>
    <name type="common">Italian ryegrass</name>
    <name type="synonym">Lolium perenne subsp. multiflorum</name>
    <dbReference type="NCBI Taxonomy" id="4521"/>
    <lineage>
        <taxon>Eukaryota</taxon>
        <taxon>Viridiplantae</taxon>
        <taxon>Streptophyta</taxon>
        <taxon>Embryophyta</taxon>
        <taxon>Tracheophyta</taxon>
        <taxon>Spermatophyta</taxon>
        <taxon>Magnoliopsida</taxon>
        <taxon>Liliopsida</taxon>
        <taxon>Poales</taxon>
        <taxon>Poaceae</taxon>
        <taxon>BOP clade</taxon>
        <taxon>Pooideae</taxon>
        <taxon>Poodae</taxon>
        <taxon>Poeae</taxon>
        <taxon>Poeae Chloroplast Group 2 (Poeae type)</taxon>
        <taxon>Loliodinae</taxon>
        <taxon>Loliinae</taxon>
        <taxon>Lolium</taxon>
    </lineage>
</organism>
<dbReference type="GO" id="GO:0005634">
    <property type="term" value="C:nucleus"/>
    <property type="evidence" value="ECO:0007669"/>
    <property type="project" value="UniProtKB-ARBA"/>
</dbReference>
<dbReference type="EC" id="2.7.11.1" evidence="4"/>
<dbReference type="GO" id="GO:0000502">
    <property type="term" value="C:proteasome complex"/>
    <property type="evidence" value="ECO:0007669"/>
    <property type="project" value="UniProtKB-KW"/>
</dbReference>
<dbReference type="SMART" id="SM00088">
    <property type="entry name" value="PINT"/>
    <property type="match status" value="1"/>
</dbReference>
<dbReference type="InterPro" id="IPR008271">
    <property type="entry name" value="Ser/Thr_kinase_AS"/>
</dbReference>
<dbReference type="SMART" id="SM00220">
    <property type="entry name" value="S_TKc"/>
    <property type="match status" value="3"/>
</dbReference>
<dbReference type="FunFam" id="2.60.40.10:FF:000813">
    <property type="entry name" value="Vesicle-associated protein 1-1"/>
    <property type="match status" value="2"/>
</dbReference>
<keyword evidence="6" id="KW-0808">Transferase</keyword>
<dbReference type="InterPro" id="IPR040896">
    <property type="entry name" value="RPN5_C"/>
</dbReference>
<feature type="domain" description="PCI" evidence="24">
    <location>
        <begin position="230"/>
        <end position="401"/>
    </location>
</feature>
<dbReference type="Gene3D" id="3.30.200.20">
    <property type="entry name" value="Phosphorylase Kinase, domain 1"/>
    <property type="match status" value="3"/>
</dbReference>
<dbReference type="InterPro" id="IPR000719">
    <property type="entry name" value="Prot_kinase_dom"/>
</dbReference>
<feature type="domain" description="MSP" evidence="23">
    <location>
        <begin position="1208"/>
        <end position="1328"/>
    </location>
</feature>
<keyword evidence="7" id="KW-0812">Transmembrane</keyword>
<keyword evidence="11" id="KW-0418">Kinase</keyword>
<evidence type="ECO:0000313" key="25">
    <source>
        <dbReference type="EMBL" id="KAK1642186.1"/>
    </source>
</evidence>
<evidence type="ECO:0000256" key="13">
    <source>
        <dbReference type="ARBA" id="ARBA00022942"/>
    </source>
</evidence>
<dbReference type="GO" id="GO:0004674">
    <property type="term" value="F:protein serine/threonine kinase activity"/>
    <property type="evidence" value="ECO:0007669"/>
    <property type="project" value="UniProtKB-KW"/>
</dbReference>
<dbReference type="Proteomes" id="UP001231189">
    <property type="component" value="Unassembled WGS sequence"/>
</dbReference>
<evidence type="ECO:0000256" key="9">
    <source>
        <dbReference type="ARBA" id="ARBA00022737"/>
    </source>
</evidence>
<dbReference type="InterPro" id="IPR036388">
    <property type="entry name" value="WH-like_DNA-bd_sf"/>
</dbReference>
<dbReference type="PROSITE" id="PS50250">
    <property type="entry name" value="PCI"/>
    <property type="match status" value="1"/>
</dbReference>
<evidence type="ECO:0000256" key="4">
    <source>
        <dbReference type="ARBA" id="ARBA00012513"/>
    </source>
</evidence>
<evidence type="ECO:0000256" key="18">
    <source>
        <dbReference type="ARBA" id="ARBA00048679"/>
    </source>
</evidence>
<sequence>MEGNLDAAIESLLNVEKQCRLAGDVAGTRKAAVDIVELCFRDAAWKTLNDQIVVISKRRGQLKQAITAVVQKAMEYIDVTPDVDTRIELIKTLSSVAAGKIYVEIERARLIKRLAKIKEEQGKIDEAADLMQEVAVETFGSMAKTEKIAFILEQVRLCLDRQDYVRAQILSRKISTRVFDADTSKEKKKPKDGDNMVQEAPAEIPSLLELKRIYYELMIRYYSHNNDYLEICRCYKSIYEIPSVKEDTAKWIPVLRKICWYLVLAPHDPMQSSLLNATLEDKNLSEIPNFRLLLKQLVTMEVIQWTKLWEFFKDEYENEKNFLGGALGTKAAEDLKLRIIEHNILVVSKYYSRITLKRIADLLCLSLQEAEKHLSDMVNSKALIAKIDRPMGIVSFRTAQDSNGVLNSWASNLEKLLDLVEKSCHQIHKETMIHKAVLKISFLKEAMSISLSVIKEITKGFSDELKIGSGCSGKVYKAVHNGEEIVVKLFHDNLRFEDQKFESEFPNLMKIYHPNIARLVGYCSHSEYNRKYHDRYRILCSEFLQGGSLDKYLKGSADHDWQIHYNIIKGICEGLNFLHRGLETPFFHLNLNPSNILMDEFLVPKITDFVLSKLISETNTYMTEACKGKAEYMPPEFSSHSNVNEKYDVYSLGIIIIQIMAGHSGYNEFREKSDVKQLIDLVNSNWRKGSNTTSSEWNQIDICIKMAIKCADHEIKNRPTTGEIMQILKKSERRWFPVYWWGRTVSFIGKGQTFYTDLVQQFGSMQGNREGGMETESSLQHMSLQHLKDITQNFSDERILGRGGFGVVYKGIKKGTLNEEIVAVKKLVQPTSISSNQFENEVNFLMKLKHPNIVRLLGYCYEMQNVRTLHEGKFIFVWSTESLLCLECLPMGSLDRYISDASSGLDWSQRLKIIEGISYGLQYLHEQSNYPIVHLDLKPANILLDENMLPKITDFGLSRLFDQGQTILTASISGTLGYMPPEYLRGIITPMFDIFSLGVIIMELSSHVIPDGAIDQQRRMPQRPVYLPPWRTPLSKLQLQMDSGSKKLLGIQPNELRFSSEANKQASCSIHLTNRTDHHIAFKVKNNNPKRYCVQPNISIVTPQSTCNVNVTIGAQSEAPLEMQCGDKFLVQSVVVREGRTVEDVTQDKDMFKIHAGNLVEEVKLKVLFLQPPWHVGEGSEDSLSPRPSSSGGGNINYKDMEHISKRFLTIKPDALCFPFETTRQIMCFMYLTNTTTDFIAFKVKNTNPKRYWVRPNISIVPPQSTYDVNVIMKPQEEAPPNMHCKDMFLVQSVVVREATTTNDLTEEMFKKQAGNAMDETKLKVLYVQPPSPRQEGSKEGSSPRSSGPAEANTNFQDTGSTLHNMTLQNLKDITNNFCEKMIVGRGGFGVVYKGLLGDGKMIAVKKLVQSISGSQKPFENEINLLMKLKHPNIVQLVSYCYETQHLHNNYEGKLIFAENTQCLLCLEYLPNGSLEKYITDASSGLDWPTRYKIIEGISYGLQYLHEQDGGPIIHLDLKPGNILLDEQMLPKVTDFGLSRLNDEKQTIRTKNISGTLGYMPPEYLQGMVTPMSDVFSLGVIIMEVITGHRKYLDDIGTPSTVFIELALQKWRDVLQKGPSYTSLEKDCQQIKRCIQVGLMCLNPERTKRPTMKKIIVMLQGLESINWDICNGYQATPSGEEP</sequence>
<dbReference type="InterPro" id="IPR000717">
    <property type="entry name" value="PCI_dom"/>
</dbReference>
<dbReference type="InterPro" id="IPR013783">
    <property type="entry name" value="Ig-like_fold"/>
</dbReference>
<feature type="binding site" evidence="20">
    <location>
        <position position="488"/>
    </location>
    <ligand>
        <name>ATP</name>
        <dbReference type="ChEBI" id="CHEBI:30616"/>
    </ligand>
</feature>
<dbReference type="FunFam" id="1.10.510.10:FF:000129">
    <property type="entry name" value="cysteine-rich receptor-like protein kinase 10"/>
    <property type="match status" value="1"/>
</dbReference>
<evidence type="ECO:0000256" key="15">
    <source>
        <dbReference type="ARBA" id="ARBA00023136"/>
    </source>
</evidence>
<evidence type="ECO:0000256" key="10">
    <source>
        <dbReference type="ARBA" id="ARBA00022741"/>
    </source>
</evidence>
<evidence type="ECO:0000256" key="6">
    <source>
        <dbReference type="ARBA" id="ARBA00022679"/>
    </source>
</evidence>
<dbReference type="Gene3D" id="1.10.10.10">
    <property type="entry name" value="Winged helix-like DNA-binding domain superfamily/Winged helix DNA-binding domain"/>
    <property type="match status" value="1"/>
</dbReference>
<evidence type="ECO:0000256" key="14">
    <source>
        <dbReference type="ARBA" id="ARBA00022989"/>
    </source>
</evidence>
<feature type="binding site" evidence="20">
    <location>
        <position position="1407"/>
    </location>
    <ligand>
        <name>ATP</name>
        <dbReference type="ChEBI" id="CHEBI:30616"/>
    </ligand>
</feature>
<dbReference type="PROSITE" id="PS00107">
    <property type="entry name" value="PROTEIN_KINASE_ATP"/>
    <property type="match status" value="3"/>
</dbReference>
<dbReference type="Pfam" id="PF22241">
    <property type="entry name" value="PSMD12-CSN4_N"/>
    <property type="match status" value="1"/>
</dbReference>
<keyword evidence="12 20" id="KW-0067">ATP-binding</keyword>
<dbReference type="PROSITE" id="PS00108">
    <property type="entry name" value="PROTEIN_KINASE_ST"/>
    <property type="match status" value="2"/>
</dbReference>
<keyword evidence="26" id="KW-1185">Reference proteome</keyword>
<dbReference type="Pfam" id="PF01399">
    <property type="entry name" value="PCI"/>
    <property type="match status" value="1"/>
</dbReference>
<dbReference type="SUPFAM" id="SSF46785">
    <property type="entry name" value="Winged helix' DNA-binding domain"/>
    <property type="match status" value="1"/>
</dbReference>
<keyword evidence="15" id="KW-0472">Membrane</keyword>
<keyword evidence="14" id="KW-1133">Transmembrane helix</keyword>
<dbReference type="Pfam" id="PF00635">
    <property type="entry name" value="Motile_Sperm"/>
    <property type="match status" value="2"/>
</dbReference>
<keyword evidence="16" id="KW-0325">Glycoprotein</keyword>
<feature type="domain" description="Protein kinase" evidence="22">
    <location>
        <begin position="461"/>
        <end position="736"/>
    </location>
</feature>
<evidence type="ECO:0000313" key="26">
    <source>
        <dbReference type="Proteomes" id="UP001231189"/>
    </source>
</evidence>
<evidence type="ECO:0000256" key="1">
    <source>
        <dbReference type="ARBA" id="ARBA00004167"/>
    </source>
</evidence>
<evidence type="ECO:0000256" key="17">
    <source>
        <dbReference type="ARBA" id="ARBA00047899"/>
    </source>
</evidence>
<dbReference type="GO" id="GO:0016020">
    <property type="term" value="C:membrane"/>
    <property type="evidence" value="ECO:0007669"/>
    <property type="project" value="UniProtKB-SubCell"/>
</dbReference>
<reference evidence="25" key="1">
    <citation type="submission" date="2023-07" db="EMBL/GenBank/DDBJ databases">
        <title>A chromosome-level genome assembly of Lolium multiflorum.</title>
        <authorList>
            <person name="Chen Y."/>
            <person name="Copetti D."/>
            <person name="Kolliker R."/>
            <person name="Studer B."/>
        </authorList>
    </citation>
    <scope>NUCLEOTIDE SEQUENCE</scope>
    <source>
        <strain evidence="25">02402/16</strain>
        <tissue evidence="25">Leaf</tissue>
    </source>
</reference>
<comment type="similarity">
    <text evidence="3">Belongs to the VAMP-associated protein (VAP) (TC 9.B.17) family.</text>
</comment>
<dbReference type="FunFam" id="1.10.10.10:FF:000070">
    <property type="entry name" value="26S proteasome non-ATPase regulatory subunit 12"/>
    <property type="match status" value="1"/>
</dbReference>
<dbReference type="Gene3D" id="2.60.40.10">
    <property type="entry name" value="Immunoglobulins"/>
    <property type="match status" value="2"/>
</dbReference>
<feature type="domain" description="Protein kinase" evidence="22">
    <location>
        <begin position="1378"/>
        <end position="1662"/>
    </location>
</feature>
<dbReference type="Pfam" id="PF00069">
    <property type="entry name" value="Pkinase"/>
    <property type="match status" value="3"/>
</dbReference>
<keyword evidence="8" id="KW-0732">Signal</keyword>
<protein>
    <recommendedName>
        <fullName evidence="4">non-specific serine/threonine protein kinase</fullName>
        <ecNumber evidence="4">2.7.11.1</ecNumber>
    </recommendedName>
</protein>
<dbReference type="InterPro" id="IPR036390">
    <property type="entry name" value="WH_DNA-bd_sf"/>
</dbReference>
<dbReference type="PANTHER" id="PTHR45707">
    <property type="entry name" value="C2 CALCIUM/LIPID-BINDING PLANT PHOSPHORIBOSYLTRANSFERASE FAMILY PROTEIN"/>
    <property type="match status" value="1"/>
</dbReference>
<evidence type="ECO:0000256" key="5">
    <source>
        <dbReference type="ARBA" id="ARBA00022527"/>
    </source>
</evidence>
<dbReference type="InterPro" id="IPR054559">
    <property type="entry name" value="PSMD12-CSN4-like_N"/>
</dbReference>
<comment type="caution">
    <text evidence="25">The sequence shown here is derived from an EMBL/GenBank/DDBJ whole genome shotgun (WGS) entry which is preliminary data.</text>
</comment>
<dbReference type="Gene3D" id="1.10.510.10">
    <property type="entry name" value="Transferase(Phosphotransferase) domain 1"/>
    <property type="match status" value="3"/>
</dbReference>
<dbReference type="PROSITE" id="PS50011">
    <property type="entry name" value="PROTEIN_KINASE_DOM"/>
    <property type="match status" value="3"/>
</dbReference>
<evidence type="ECO:0000256" key="3">
    <source>
        <dbReference type="ARBA" id="ARBA00008932"/>
    </source>
</evidence>
<evidence type="ECO:0000259" key="23">
    <source>
        <dbReference type="PROSITE" id="PS50202"/>
    </source>
</evidence>
<evidence type="ECO:0000256" key="7">
    <source>
        <dbReference type="ARBA" id="ARBA00022692"/>
    </source>
</evidence>
<dbReference type="FunFam" id="1.10.510.10:FF:001023">
    <property type="entry name" value="Os07g0541700 protein"/>
    <property type="match status" value="1"/>
</dbReference>
<dbReference type="Pfam" id="PF18098">
    <property type="entry name" value="RPN5_C"/>
    <property type="match status" value="1"/>
</dbReference>
<gene>
    <name evidence="25" type="ORF">QYE76_059991</name>
</gene>
<dbReference type="InterPro" id="IPR017441">
    <property type="entry name" value="Protein_kinase_ATP_BS"/>
</dbReference>
<feature type="domain" description="Protein kinase" evidence="22">
    <location>
        <begin position="794"/>
        <end position="1082"/>
    </location>
</feature>
<dbReference type="PANTHER" id="PTHR45707:SF76">
    <property type="entry name" value="PROTEIN KINASE DOMAIN-CONTAINING PROTEIN"/>
    <property type="match status" value="1"/>
</dbReference>
<evidence type="ECO:0000256" key="8">
    <source>
        <dbReference type="ARBA" id="ARBA00022729"/>
    </source>
</evidence>
<feature type="region of interest" description="Disordered" evidence="21">
    <location>
        <begin position="1330"/>
        <end position="1361"/>
    </location>
</feature>
<dbReference type="GO" id="GO:0005524">
    <property type="term" value="F:ATP binding"/>
    <property type="evidence" value="ECO:0007669"/>
    <property type="project" value="UniProtKB-UniRule"/>
</dbReference>
<comment type="subcellular location">
    <subcellularLocation>
        <location evidence="1">Membrane</location>
        <topology evidence="1">Single-pass membrane protein</topology>
    </subcellularLocation>
</comment>
<keyword evidence="10 20" id="KW-0547">Nucleotide-binding</keyword>
<comment type="subunit">
    <text evidence="19">Component of the 19S regulatory particle (RP/PA700) lid subcomplex of the 26S proteasome. The 26S proteasome is composed of a core protease (CP), known as the 20S proteasome, capped at one or both ends by the 19S regulatory particle (RP/PA700). The RP/PA700 complex is composed of at least 17 different subunits in two subcomplexes, the base and the lid, which form the portions proximal and distal to the 20S proteolytic core, respectively.</text>
</comment>
<evidence type="ECO:0000259" key="24">
    <source>
        <dbReference type="PROSITE" id="PS50250"/>
    </source>
</evidence>
<dbReference type="InterPro" id="IPR008962">
    <property type="entry name" value="PapD-like_sf"/>
</dbReference>
<feature type="binding site" evidence="20">
    <location>
        <position position="826"/>
    </location>
    <ligand>
        <name>ATP</name>
        <dbReference type="ChEBI" id="CHEBI:30616"/>
    </ligand>
</feature>
<proteinExistence type="inferred from homology"/>
<evidence type="ECO:0000259" key="22">
    <source>
        <dbReference type="PROSITE" id="PS50011"/>
    </source>
</evidence>
<comment type="similarity">
    <text evidence="2">Belongs to the proteasome subunit p55 family.</text>
</comment>
<accession>A0AAD8RXY5</accession>
<evidence type="ECO:0000256" key="2">
    <source>
        <dbReference type="ARBA" id="ARBA00006397"/>
    </source>
</evidence>
<dbReference type="InterPro" id="IPR000535">
    <property type="entry name" value="MSP_dom"/>
</dbReference>
<comment type="catalytic activity">
    <reaction evidence="17">
        <text>L-threonyl-[protein] + ATP = O-phospho-L-threonyl-[protein] + ADP + H(+)</text>
        <dbReference type="Rhea" id="RHEA:46608"/>
        <dbReference type="Rhea" id="RHEA-COMP:11060"/>
        <dbReference type="Rhea" id="RHEA-COMP:11605"/>
        <dbReference type="ChEBI" id="CHEBI:15378"/>
        <dbReference type="ChEBI" id="CHEBI:30013"/>
        <dbReference type="ChEBI" id="CHEBI:30616"/>
        <dbReference type="ChEBI" id="CHEBI:61977"/>
        <dbReference type="ChEBI" id="CHEBI:456216"/>
        <dbReference type="EC" id="2.7.11.1"/>
    </reaction>
</comment>
<evidence type="ECO:0000256" key="16">
    <source>
        <dbReference type="ARBA" id="ARBA00023180"/>
    </source>
</evidence>
<feature type="domain" description="MSP" evidence="23">
    <location>
        <begin position="1048"/>
        <end position="1170"/>
    </location>
</feature>
<keyword evidence="13" id="KW-0647">Proteasome</keyword>
<dbReference type="SUPFAM" id="SSF56112">
    <property type="entry name" value="Protein kinase-like (PK-like)"/>
    <property type="match status" value="3"/>
</dbReference>
<name>A0AAD8RXY5_LOLMU</name>
<dbReference type="InterPro" id="IPR011009">
    <property type="entry name" value="Kinase-like_dom_sf"/>
</dbReference>
<dbReference type="PROSITE" id="PS50202">
    <property type="entry name" value="MSP"/>
    <property type="match status" value="2"/>
</dbReference>
<dbReference type="SUPFAM" id="SSF49354">
    <property type="entry name" value="PapD-like"/>
    <property type="match status" value="2"/>
</dbReference>
<evidence type="ECO:0000256" key="21">
    <source>
        <dbReference type="SAM" id="MobiDB-lite"/>
    </source>
</evidence>
<comment type="catalytic activity">
    <reaction evidence="18">
        <text>L-seryl-[protein] + ATP = O-phospho-L-seryl-[protein] + ADP + H(+)</text>
        <dbReference type="Rhea" id="RHEA:17989"/>
        <dbReference type="Rhea" id="RHEA-COMP:9863"/>
        <dbReference type="Rhea" id="RHEA-COMP:11604"/>
        <dbReference type="ChEBI" id="CHEBI:15378"/>
        <dbReference type="ChEBI" id="CHEBI:29999"/>
        <dbReference type="ChEBI" id="CHEBI:30616"/>
        <dbReference type="ChEBI" id="CHEBI:83421"/>
        <dbReference type="ChEBI" id="CHEBI:456216"/>
        <dbReference type="EC" id="2.7.11.1"/>
    </reaction>
</comment>
<feature type="compositionally biased region" description="Polar residues" evidence="21">
    <location>
        <begin position="1340"/>
        <end position="1361"/>
    </location>
</feature>